<dbReference type="Pfam" id="PF01546">
    <property type="entry name" value="Peptidase_M20"/>
    <property type="match status" value="1"/>
</dbReference>
<dbReference type="FunFam" id="3.30.70.360:FF:000004">
    <property type="entry name" value="Peptidase M20 domain-containing protein 2"/>
    <property type="match status" value="1"/>
</dbReference>
<evidence type="ECO:0000256" key="1">
    <source>
        <dbReference type="ARBA" id="ARBA00006247"/>
    </source>
</evidence>
<dbReference type="PANTHER" id="PTHR30575:SF4">
    <property type="entry name" value="PEPTIDASE M20 DOMAIN-CONTAINING PROTEIN 2"/>
    <property type="match status" value="1"/>
</dbReference>
<name>A0AAJ0GWC0_9PEZI</name>
<gene>
    <name evidence="3" type="ORF">B0T15DRAFT_553856</name>
</gene>
<dbReference type="AlphaFoldDB" id="A0AAJ0GWC0"/>
<accession>A0AAJ0GWC0</accession>
<keyword evidence="4" id="KW-1185">Reference proteome</keyword>
<evidence type="ECO:0000313" key="4">
    <source>
        <dbReference type="Proteomes" id="UP001273166"/>
    </source>
</evidence>
<reference evidence="3" key="1">
    <citation type="journal article" date="2023" name="Mol. Phylogenet. Evol.">
        <title>Genome-scale phylogeny and comparative genomics of the fungal order Sordariales.</title>
        <authorList>
            <person name="Hensen N."/>
            <person name="Bonometti L."/>
            <person name="Westerberg I."/>
            <person name="Brannstrom I.O."/>
            <person name="Guillou S."/>
            <person name="Cros-Aarteil S."/>
            <person name="Calhoun S."/>
            <person name="Haridas S."/>
            <person name="Kuo A."/>
            <person name="Mondo S."/>
            <person name="Pangilinan J."/>
            <person name="Riley R."/>
            <person name="LaButti K."/>
            <person name="Andreopoulos B."/>
            <person name="Lipzen A."/>
            <person name="Chen C."/>
            <person name="Yan M."/>
            <person name="Daum C."/>
            <person name="Ng V."/>
            <person name="Clum A."/>
            <person name="Steindorff A."/>
            <person name="Ohm R.A."/>
            <person name="Martin F."/>
            <person name="Silar P."/>
            <person name="Natvig D.O."/>
            <person name="Lalanne C."/>
            <person name="Gautier V."/>
            <person name="Ament-Velasquez S.L."/>
            <person name="Kruys A."/>
            <person name="Hutchinson M.I."/>
            <person name="Powell A.J."/>
            <person name="Barry K."/>
            <person name="Miller A.N."/>
            <person name="Grigoriev I.V."/>
            <person name="Debuchy R."/>
            <person name="Gladieux P."/>
            <person name="Hiltunen Thoren M."/>
            <person name="Johannesson H."/>
        </authorList>
    </citation>
    <scope>NUCLEOTIDE SEQUENCE</scope>
    <source>
        <strain evidence="3">CBS 333.67</strain>
    </source>
</reference>
<dbReference type="Gene3D" id="3.40.630.10">
    <property type="entry name" value="Zn peptidases"/>
    <property type="match status" value="1"/>
</dbReference>
<dbReference type="PANTHER" id="PTHR30575">
    <property type="entry name" value="PEPTIDASE M20"/>
    <property type="match status" value="1"/>
</dbReference>
<evidence type="ECO:0008006" key="5">
    <source>
        <dbReference type="Google" id="ProtNLM"/>
    </source>
</evidence>
<dbReference type="InterPro" id="IPR052030">
    <property type="entry name" value="Peptidase_M20/M20A_hydrolases"/>
</dbReference>
<dbReference type="GeneID" id="87889165"/>
<protein>
    <recommendedName>
        <fullName evidence="5">Peptidase M20 dimerisation domain-containing protein</fullName>
    </recommendedName>
</protein>
<dbReference type="Gene3D" id="3.30.70.360">
    <property type="match status" value="1"/>
</dbReference>
<evidence type="ECO:0000313" key="3">
    <source>
        <dbReference type="EMBL" id="KAK3307274.1"/>
    </source>
</evidence>
<proteinExistence type="inferred from homology"/>
<evidence type="ECO:0000256" key="2">
    <source>
        <dbReference type="SAM" id="MobiDB-lite"/>
    </source>
</evidence>
<sequence length="581" mass="61554">MDEAVEEDGFILVPREGSDYSRGSMSKTDNADEDGVSVEYLSEISDFIDGLTNSLWPLNKFIHESPELAFREHKAHQALTSFMRSRGDSWHVTPSAYGLETAWVAVYESGRPGPTVSFNAEMDALPNLGHACGHNLIATASVAAALATAKIMKRHNIPGKVVLLGTPGEEGWGGGKIRLLERGAYRGIDVSLISHPGILHNSALVRTTAFSRLGVEYVGRAAHAAKAPWRGINALDALVVAYNAVSALRQQTMPGDVIGLAITDGGGDATNLVHAHAACVCVLRARTAARLRVLQDKVGACFRAGAEATGARVTITLTQGYDDHVPNRVLAASYARAWHHSIHRPPPPPPPSDPPMPPLLPHEFTRIMSSTDQGNISYAVPSVNASFAIPPGPLGGQPHSPDFEVASGTREAFGRALRVGKALAGTAVDVLTKEGLLAEVKRQWRRDMDEIQEEEGGGFAVALMSSLAVTQLWPTGSILTSIFADPTSIKTERSRLAALSPLSPLAYPAAAAQVGSGEHGMHGLDVGRPVAAASIVCGAAEAMERHAPEAVVEEGLAVCCESEARGSSEESAETEVEEQKE</sequence>
<feature type="compositionally biased region" description="Acidic residues" evidence="2">
    <location>
        <begin position="570"/>
        <end position="581"/>
    </location>
</feature>
<dbReference type="InterPro" id="IPR002933">
    <property type="entry name" value="Peptidase_M20"/>
</dbReference>
<comment type="similarity">
    <text evidence="1">Belongs to the peptidase M20A family.</text>
</comment>
<comment type="caution">
    <text evidence="3">The sequence shown here is derived from an EMBL/GenBank/DDBJ whole genome shotgun (WGS) entry which is preliminary data.</text>
</comment>
<dbReference type="InterPro" id="IPR036264">
    <property type="entry name" value="Bact_exopeptidase_dim_dom"/>
</dbReference>
<dbReference type="GO" id="GO:0016805">
    <property type="term" value="F:dipeptidase activity"/>
    <property type="evidence" value="ECO:0007669"/>
    <property type="project" value="TreeGrafter"/>
</dbReference>
<organism evidence="3 4">
    <name type="scientific">Chaetomium strumarium</name>
    <dbReference type="NCBI Taxonomy" id="1170767"/>
    <lineage>
        <taxon>Eukaryota</taxon>
        <taxon>Fungi</taxon>
        <taxon>Dikarya</taxon>
        <taxon>Ascomycota</taxon>
        <taxon>Pezizomycotina</taxon>
        <taxon>Sordariomycetes</taxon>
        <taxon>Sordariomycetidae</taxon>
        <taxon>Sordariales</taxon>
        <taxon>Chaetomiaceae</taxon>
        <taxon>Chaetomium</taxon>
    </lineage>
</organism>
<reference evidence="3" key="2">
    <citation type="submission" date="2023-06" db="EMBL/GenBank/DDBJ databases">
        <authorList>
            <consortium name="Lawrence Berkeley National Laboratory"/>
            <person name="Mondo S.J."/>
            <person name="Hensen N."/>
            <person name="Bonometti L."/>
            <person name="Westerberg I."/>
            <person name="Brannstrom I.O."/>
            <person name="Guillou S."/>
            <person name="Cros-Aarteil S."/>
            <person name="Calhoun S."/>
            <person name="Haridas S."/>
            <person name="Kuo A."/>
            <person name="Pangilinan J."/>
            <person name="Riley R."/>
            <person name="Labutti K."/>
            <person name="Andreopoulos B."/>
            <person name="Lipzen A."/>
            <person name="Chen C."/>
            <person name="Yanf M."/>
            <person name="Daum C."/>
            <person name="Ng V."/>
            <person name="Clum A."/>
            <person name="Steindorff A."/>
            <person name="Ohm R."/>
            <person name="Martin F."/>
            <person name="Silar P."/>
            <person name="Natvig D."/>
            <person name="Lalanne C."/>
            <person name="Gautier V."/>
            <person name="Ament-Velasquez S.L."/>
            <person name="Kruys A."/>
            <person name="Hutchinson M.I."/>
            <person name="Powell A.J."/>
            <person name="Barry K."/>
            <person name="Miller A.N."/>
            <person name="Grigoriev I.V."/>
            <person name="Debuchy R."/>
            <person name="Gladieux P."/>
            <person name="Thoren M.H."/>
            <person name="Johannesson H."/>
        </authorList>
    </citation>
    <scope>NUCLEOTIDE SEQUENCE</scope>
    <source>
        <strain evidence="3">CBS 333.67</strain>
    </source>
</reference>
<dbReference type="InterPro" id="IPR017439">
    <property type="entry name" value="Amidohydrolase"/>
</dbReference>
<dbReference type="RefSeq" id="XP_062723054.1">
    <property type="nucleotide sequence ID" value="XM_062870336.1"/>
</dbReference>
<dbReference type="CDD" id="cd03887">
    <property type="entry name" value="M20_Acy1L2"/>
    <property type="match status" value="1"/>
</dbReference>
<dbReference type="SUPFAM" id="SSF53187">
    <property type="entry name" value="Zn-dependent exopeptidases"/>
    <property type="match status" value="1"/>
</dbReference>
<dbReference type="NCBIfam" id="TIGR01891">
    <property type="entry name" value="amidohydrolases"/>
    <property type="match status" value="1"/>
</dbReference>
<dbReference type="Proteomes" id="UP001273166">
    <property type="component" value="Unassembled WGS sequence"/>
</dbReference>
<dbReference type="SUPFAM" id="SSF55031">
    <property type="entry name" value="Bacterial exopeptidase dimerisation domain"/>
    <property type="match status" value="1"/>
</dbReference>
<dbReference type="EMBL" id="JAUDZG010000003">
    <property type="protein sequence ID" value="KAK3307274.1"/>
    <property type="molecule type" value="Genomic_DNA"/>
</dbReference>
<feature type="region of interest" description="Disordered" evidence="2">
    <location>
        <begin position="562"/>
        <end position="581"/>
    </location>
</feature>